<dbReference type="EMBL" id="JBHSOK010000004">
    <property type="protein sequence ID" value="MFC5680288.1"/>
    <property type="molecule type" value="Genomic_DNA"/>
</dbReference>
<sequence>MKMEVGKTYLVKKDIFSFKKGELWSLVDIGYQIYFGEHNFVFINAEKRKEFAVLCDSSDEDMQIYHQLEEYFESYQK</sequence>
<comment type="caution">
    <text evidence="1">The sequence shown here is derived from an EMBL/GenBank/DDBJ whole genome shotgun (WGS) entry which is preliminary data.</text>
</comment>
<protein>
    <submittedName>
        <fullName evidence="1">Phosphohydrolase</fullName>
    </submittedName>
</protein>
<reference evidence="2" key="1">
    <citation type="journal article" date="2019" name="Int. J. Syst. Evol. Microbiol.">
        <title>The Global Catalogue of Microorganisms (GCM) 10K type strain sequencing project: providing services to taxonomists for standard genome sequencing and annotation.</title>
        <authorList>
            <consortium name="The Broad Institute Genomics Platform"/>
            <consortium name="The Broad Institute Genome Sequencing Center for Infectious Disease"/>
            <person name="Wu L."/>
            <person name="Ma J."/>
        </authorList>
    </citation>
    <scope>NUCLEOTIDE SEQUENCE [LARGE SCALE GENOMIC DNA]</scope>
    <source>
        <strain evidence="2">FCH23</strain>
    </source>
</reference>
<dbReference type="Proteomes" id="UP001596069">
    <property type="component" value="Unassembled WGS sequence"/>
</dbReference>
<gene>
    <name evidence="1" type="ORF">ACFPTW_03170</name>
</gene>
<name>A0ABW0Y383_9STRE</name>
<organism evidence="1 2">
    <name type="scientific">Streptococcus downii</name>
    <dbReference type="NCBI Taxonomy" id="1968889"/>
    <lineage>
        <taxon>Bacteria</taxon>
        <taxon>Bacillati</taxon>
        <taxon>Bacillota</taxon>
        <taxon>Bacilli</taxon>
        <taxon>Lactobacillales</taxon>
        <taxon>Streptococcaceae</taxon>
        <taxon>Streptococcus</taxon>
    </lineage>
</organism>
<evidence type="ECO:0000313" key="1">
    <source>
        <dbReference type="EMBL" id="MFC5680288.1"/>
    </source>
</evidence>
<evidence type="ECO:0000313" key="2">
    <source>
        <dbReference type="Proteomes" id="UP001596069"/>
    </source>
</evidence>
<dbReference type="RefSeq" id="WP_132973450.1">
    <property type="nucleotide sequence ID" value="NZ_JBHSOK010000004.1"/>
</dbReference>
<accession>A0ABW0Y383</accession>
<proteinExistence type="predicted"/>
<keyword evidence="2" id="KW-1185">Reference proteome</keyword>